<dbReference type="SUPFAM" id="SSF56784">
    <property type="entry name" value="HAD-like"/>
    <property type="match status" value="1"/>
</dbReference>
<dbReference type="InterPro" id="IPR041492">
    <property type="entry name" value="HAD_2"/>
</dbReference>
<organism evidence="1 2">
    <name type="scientific">Candidatus Woesebacteria bacterium RIFCSPHIGHO2_12_FULL_42_9</name>
    <dbReference type="NCBI Taxonomy" id="1802511"/>
    <lineage>
        <taxon>Bacteria</taxon>
        <taxon>Candidatus Woeseibacteriota</taxon>
    </lineage>
</organism>
<protein>
    <recommendedName>
        <fullName evidence="3">FCP1 homology domain-containing protein</fullName>
    </recommendedName>
</protein>
<dbReference type="InterPro" id="IPR036412">
    <property type="entry name" value="HAD-like_sf"/>
</dbReference>
<dbReference type="Gene3D" id="3.40.50.1000">
    <property type="entry name" value="HAD superfamily/HAD-like"/>
    <property type="match status" value="1"/>
</dbReference>
<name>A0A1F8AW78_9BACT</name>
<reference evidence="1 2" key="1">
    <citation type="journal article" date="2016" name="Nat. Commun.">
        <title>Thousands of microbial genomes shed light on interconnected biogeochemical processes in an aquifer system.</title>
        <authorList>
            <person name="Anantharaman K."/>
            <person name="Brown C.T."/>
            <person name="Hug L.A."/>
            <person name="Sharon I."/>
            <person name="Castelle C.J."/>
            <person name="Probst A.J."/>
            <person name="Thomas B.C."/>
            <person name="Singh A."/>
            <person name="Wilkins M.J."/>
            <person name="Karaoz U."/>
            <person name="Brodie E.L."/>
            <person name="Williams K.H."/>
            <person name="Hubbard S.S."/>
            <person name="Banfield J.F."/>
        </authorList>
    </citation>
    <scope>NUCLEOTIDE SEQUENCE [LARGE SCALE GENOMIC DNA]</scope>
</reference>
<dbReference type="STRING" id="1802511.A3E15_00190"/>
<dbReference type="InterPro" id="IPR006439">
    <property type="entry name" value="HAD-SF_hydro_IA"/>
</dbReference>
<dbReference type="Gene3D" id="1.10.150.730">
    <property type="match status" value="1"/>
</dbReference>
<dbReference type="CDD" id="cd01427">
    <property type="entry name" value="HAD_like"/>
    <property type="match status" value="1"/>
</dbReference>
<sequence length="221" mass="25126">MKEIQKGLITDFDNILVKTSDFVARHIFHTCDKLKIERPDGETVVDILVRRNLPFDKIFTELFGEQGPKILESYREDALETPYEATEGTVSLVGTLYKNGDRIVIVSNRTNKLQERLVQAGYNPKWFLAIIQPEVPKPDKEAYTGAIKLLHGQGVDRQYIYIIGDSIDDLEACPSDLVDNFYALTQDPKLIEMFERAGVKRTNIVDSFQNLPFLTTGNGRN</sequence>
<accession>A0A1F8AW78</accession>
<dbReference type="Proteomes" id="UP000177794">
    <property type="component" value="Unassembled WGS sequence"/>
</dbReference>
<dbReference type="InterPro" id="IPR023214">
    <property type="entry name" value="HAD_sf"/>
</dbReference>
<proteinExistence type="predicted"/>
<comment type="caution">
    <text evidence="1">The sequence shown here is derived from an EMBL/GenBank/DDBJ whole genome shotgun (WGS) entry which is preliminary data.</text>
</comment>
<evidence type="ECO:0000313" key="2">
    <source>
        <dbReference type="Proteomes" id="UP000177794"/>
    </source>
</evidence>
<dbReference type="EMBL" id="MGGX01000019">
    <property type="protein sequence ID" value="OGM55769.1"/>
    <property type="molecule type" value="Genomic_DNA"/>
</dbReference>
<evidence type="ECO:0008006" key="3">
    <source>
        <dbReference type="Google" id="ProtNLM"/>
    </source>
</evidence>
<dbReference type="Pfam" id="PF13419">
    <property type="entry name" value="HAD_2"/>
    <property type="match status" value="1"/>
</dbReference>
<gene>
    <name evidence="1" type="ORF">A3E15_00190</name>
</gene>
<evidence type="ECO:0000313" key="1">
    <source>
        <dbReference type="EMBL" id="OGM55769.1"/>
    </source>
</evidence>
<dbReference type="NCBIfam" id="TIGR01549">
    <property type="entry name" value="HAD-SF-IA-v1"/>
    <property type="match status" value="1"/>
</dbReference>
<dbReference type="AlphaFoldDB" id="A0A1F8AW78"/>